<sequence length="187" mass="22942">MRYPPHLHAPQIVSMDIIQTNKFSIENELILKDKYSKYNNKIYTINRSNQPTISMSDNDFVDGFMNQAIAFLDQDMDDEAFLYPNIWKRGYRNKYYNFNLLNHFPYDDDFTMHHFEIFQSYEFLDDLDRFCCELYYLSRMTELKAKRINYRLQYNRCVKQLSFHPRFMNERMQQFDNIEDFFESMGC</sequence>
<reference evidence="1" key="1">
    <citation type="submission" date="2023-04" db="EMBL/GenBank/DDBJ databases">
        <title>Phytophthora lilii NBRC 32176.</title>
        <authorList>
            <person name="Ichikawa N."/>
            <person name="Sato H."/>
            <person name="Tonouchi N."/>
        </authorList>
    </citation>
    <scope>NUCLEOTIDE SEQUENCE</scope>
    <source>
        <strain evidence="1">NBRC 32176</strain>
    </source>
</reference>
<protein>
    <submittedName>
        <fullName evidence="1">Unnamed protein product</fullName>
    </submittedName>
</protein>
<dbReference type="AlphaFoldDB" id="A0A9W6XYN8"/>
<keyword evidence="2" id="KW-1185">Reference proteome</keyword>
<gene>
    <name evidence="1" type="ORF">Plil01_001707700</name>
</gene>
<evidence type="ECO:0000313" key="2">
    <source>
        <dbReference type="Proteomes" id="UP001165083"/>
    </source>
</evidence>
<dbReference type="EMBL" id="BSXW01004021">
    <property type="protein sequence ID" value="GMF47774.1"/>
    <property type="molecule type" value="Genomic_DNA"/>
</dbReference>
<organism evidence="1 2">
    <name type="scientific">Phytophthora lilii</name>
    <dbReference type="NCBI Taxonomy" id="2077276"/>
    <lineage>
        <taxon>Eukaryota</taxon>
        <taxon>Sar</taxon>
        <taxon>Stramenopiles</taxon>
        <taxon>Oomycota</taxon>
        <taxon>Peronosporomycetes</taxon>
        <taxon>Peronosporales</taxon>
        <taxon>Peronosporaceae</taxon>
        <taxon>Phytophthora</taxon>
    </lineage>
</organism>
<name>A0A9W6XYN8_9STRA</name>
<proteinExistence type="predicted"/>
<comment type="caution">
    <text evidence="1">The sequence shown here is derived from an EMBL/GenBank/DDBJ whole genome shotgun (WGS) entry which is preliminary data.</text>
</comment>
<evidence type="ECO:0000313" key="1">
    <source>
        <dbReference type="EMBL" id="GMF47774.1"/>
    </source>
</evidence>
<accession>A0A9W6XYN8</accession>
<dbReference type="Proteomes" id="UP001165083">
    <property type="component" value="Unassembled WGS sequence"/>
</dbReference>